<protein>
    <submittedName>
        <fullName evidence="2">Uncharacterized protein</fullName>
    </submittedName>
</protein>
<name>A0A7J0D9Y5_9ERIC</name>
<organism evidence="2 3">
    <name type="scientific">Actinidia rufa</name>
    <dbReference type="NCBI Taxonomy" id="165716"/>
    <lineage>
        <taxon>Eukaryota</taxon>
        <taxon>Viridiplantae</taxon>
        <taxon>Streptophyta</taxon>
        <taxon>Embryophyta</taxon>
        <taxon>Tracheophyta</taxon>
        <taxon>Spermatophyta</taxon>
        <taxon>Magnoliopsida</taxon>
        <taxon>eudicotyledons</taxon>
        <taxon>Gunneridae</taxon>
        <taxon>Pentapetalae</taxon>
        <taxon>asterids</taxon>
        <taxon>Ericales</taxon>
        <taxon>Actinidiaceae</taxon>
        <taxon>Actinidia</taxon>
    </lineage>
</organism>
<reference evidence="3" key="1">
    <citation type="submission" date="2019-07" db="EMBL/GenBank/DDBJ databases">
        <title>De Novo Assembly of kiwifruit Actinidia rufa.</title>
        <authorList>
            <person name="Sugita-Konishi S."/>
            <person name="Sato K."/>
            <person name="Mori E."/>
            <person name="Abe Y."/>
            <person name="Kisaki G."/>
            <person name="Hamano K."/>
            <person name="Suezawa K."/>
            <person name="Otani M."/>
            <person name="Fukuda T."/>
            <person name="Manabe T."/>
            <person name="Gomi K."/>
            <person name="Tabuchi M."/>
            <person name="Akimitsu K."/>
            <person name="Kataoka I."/>
        </authorList>
    </citation>
    <scope>NUCLEOTIDE SEQUENCE [LARGE SCALE GENOMIC DNA]</scope>
    <source>
        <strain evidence="3">cv. Fuchu</strain>
    </source>
</reference>
<keyword evidence="3" id="KW-1185">Reference proteome</keyword>
<feature type="region of interest" description="Disordered" evidence="1">
    <location>
        <begin position="76"/>
        <end position="98"/>
    </location>
</feature>
<evidence type="ECO:0000313" key="2">
    <source>
        <dbReference type="EMBL" id="GFS29464.1"/>
    </source>
</evidence>
<evidence type="ECO:0000313" key="3">
    <source>
        <dbReference type="Proteomes" id="UP000585474"/>
    </source>
</evidence>
<sequence>MNYDRRENRVEVEKTDVQRSNWRSENRRNNREAEQHQHQHPHHTRGEAVIAETWRKPAEQPKPPLLMLRNSVMSERRSQPGWSDAFFSTDGSNLKVTD</sequence>
<accession>A0A7J0D9Y5</accession>
<proteinExistence type="predicted"/>
<evidence type="ECO:0000256" key="1">
    <source>
        <dbReference type="SAM" id="MobiDB-lite"/>
    </source>
</evidence>
<dbReference type="Proteomes" id="UP000585474">
    <property type="component" value="Unassembled WGS sequence"/>
</dbReference>
<dbReference type="AlphaFoldDB" id="A0A7J0D9Y5"/>
<comment type="caution">
    <text evidence="2">The sequence shown here is derived from an EMBL/GenBank/DDBJ whole genome shotgun (WGS) entry which is preliminary data.</text>
</comment>
<gene>
    <name evidence="2" type="ORF">Acr_00g0006830</name>
</gene>
<dbReference type="EMBL" id="BJWL01000086">
    <property type="protein sequence ID" value="GFS29464.1"/>
    <property type="molecule type" value="Genomic_DNA"/>
</dbReference>
<feature type="compositionally biased region" description="Basic and acidic residues" evidence="1">
    <location>
        <begin position="1"/>
        <end position="37"/>
    </location>
</feature>
<feature type="region of interest" description="Disordered" evidence="1">
    <location>
        <begin position="1"/>
        <end position="47"/>
    </location>
</feature>
<feature type="compositionally biased region" description="Polar residues" evidence="1">
    <location>
        <begin position="89"/>
        <end position="98"/>
    </location>
</feature>